<keyword evidence="1" id="KW-0433">Leucine-rich repeat</keyword>
<evidence type="ECO:0000259" key="10">
    <source>
        <dbReference type="Pfam" id="PF25019"/>
    </source>
</evidence>
<dbReference type="GO" id="GO:0005524">
    <property type="term" value="F:ATP binding"/>
    <property type="evidence" value="ECO:0007669"/>
    <property type="project" value="UniProtKB-KW"/>
</dbReference>
<dbReference type="FunFam" id="3.40.50.300:FF:001091">
    <property type="entry name" value="Probable disease resistance protein At1g61300"/>
    <property type="match status" value="1"/>
</dbReference>
<protein>
    <submittedName>
        <fullName evidence="11">NB-ARC domain, LRR domain containing protein</fullName>
    </submittedName>
</protein>
<keyword evidence="12" id="KW-1185">Reference proteome</keyword>
<keyword evidence="3" id="KW-0547">Nucleotide-binding</keyword>
<reference evidence="12" key="1">
    <citation type="submission" date="2016-06" db="EMBL/GenBank/DDBJ databases">
        <title>Parallel loss of symbiosis genes in relatives of nitrogen-fixing non-legume Parasponia.</title>
        <authorList>
            <person name="Van Velzen R."/>
            <person name="Holmer R."/>
            <person name="Bu F."/>
            <person name="Rutten L."/>
            <person name="Van Zeijl A."/>
            <person name="Liu W."/>
            <person name="Santuari L."/>
            <person name="Cao Q."/>
            <person name="Sharma T."/>
            <person name="Shen D."/>
            <person name="Roswanjaya Y."/>
            <person name="Wardhani T."/>
            <person name="Kalhor M.S."/>
            <person name="Jansen J."/>
            <person name="Van den Hoogen J."/>
            <person name="Gungor B."/>
            <person name="Hartog M."/>
            <person name="Hontelez J."/>
            <person name="Verver J."/>
            <person name="Yang W.-C."/>
            <person name="Schijlen E."/>
            <person name="Repin R."/>
            <person name="Schilthuizen M."/>
            <person name="Schranz E."/>
            <person name="Heidstra R."/>
            <person name="Miyata K."/>
            <person name="Fedorova E."/>
            <person name="Kohlen W."/>
            <person name="Bisseling T."/>
            <person name="Smit S."/>
            <person name="Geurts R."/>
        </authorList>
    </citation>
    <scope>NUCLEOTIDE SEQUENCE [LARGE SCALE GENOMIC DNA]</scope>
    <source>
        <strain evidence="12">cv. RG33-2</strain>
    </source>
</reference>
<dbReference type="Pfam" id="PF25019">
    <property type="entry name" value="LRR_R13L1-DRL21"/>
    <property type="match status" value="1"/>
</dbReference>
<dbReference type="InterPro" id="IPR027417">
    <property type="entry name" value="P-loop_NTPase"/>
</dbReference>
<dbReference type="InterPro" id="IPR041118">
    <property type="entry name" value="Rx_N"/>
</dbReference>
<feature type="coiled-coil region" evidence="6">
    <location>
        <begin position="56"/>
        <end position="107"/>
    </location>
</feature>
<organism evidence="11 12">
    <name type="scientific">Trema orientale</name>
    <name type="common">Charcoal tree</name>
    <name type="synonym">Celtis orientalis</name>
    <dbReference type="NCBI Taxonomy" id="63057"/>
    <lineage>
        <taxon>Eukaryota</taxon>
        <taxon>Viridiplantae</taxon>
        <taxon>Streptophyta</taxon>
        <taxon>Embryophyta</taxon>
        <taxon>Tracheophyta</taxon>
        <taxon>Spermatophyta</taxon>
        <taxon>Magnoliopsida</taxon>
        <taxon>eudicotyledons</taxon>
        <taxon>Gunneridae</taxon>
        <taxon>Pentapetalae</taxon>
        <taxon>rosids</taxon>
        <taxon>fabids</taxon>
        <taxon>Rosales</taxon>
        <taxon>Cannabaceae</taxon>
        <taxon>Trema</taxon>
    </lineage>
</organism>
<dbReference type="FunFam" id="1.10.10.10:FF:000322">
    <property type="entry name" value="Probable disease resistance protein At1g63360"/>
    <property type="match status" value="1"/>
</dbReference>
<keyword evidence="5" id="KW-0067">ATP-binding</keyword>
<accession>A0A2P5EL57</accession>
<evidence type="ECO:0000256" key="2">
    <source>
        <dbReference type="ARBA" id="ARBA00022737"/>
    </source>
</evidence>
<keyword evidence="2" id="KW-0677">Repeat</keyword>
<dbReference type="InterPro" id="IPR036388">
    <property type="entry name" value="WH-like_DNA-bd_sf"/>
</dbReference>
<comment type="caution">
    <text evidence="11">The sequence shown here is derived from an EMBL/GenBank/DDBJ whole genome shotgun (WGS) entry which is preliminary data.</text>
</comment>
<evidence type="ECO:0000256" key="5">
    <source>
        <dbReference type="ARBA" id="ARBA00022840"/>
    </source>
</evidence>
<evidence type="ECO:0000259" key="8">
    <source>
        <dbReference type="Pfam" id="PF18052"/>
    </source>
</evidence>
<evidence type="ECO:0000259" key="9">
    <source>
        <dbReference type="Pfam" id="PF23559"/>
    </source>
</evidence>
<dbReference type="Pfam" id="PF23559">
    <property type="entry name" value="WHD_DRP"/>
    <property type="match status" value="1"/>
</dbReference>
<dbReference type="Gene3D" id="1.10.8.430">
    <property type="entry name" value="Helical domain of apoptotic protease-activating factors"/>
    <property type="match status" value="1"/>
</dbReference>
<dbReference type="InterPro" id="IPR032675">
    <property type="entry name" value="LRR_dom_sf"/>
</dbReference>
<dbReference type="OrthoDB" id="1193190at2759"/>
<dbReference type="GO" id="GO:0043531">
    <property type="term" value="F:ADP binding"/>
    <property type="evidence" value="ECO:0007669"/>
    <property type="project" value="InterPro"/>
</dbReference>
<proteinExistence type="predicted"/>
<feature type="domain" description="Disease resistance protein winged helix" evidence="9">
    <location>
        <begin position="450"/>
        <end position="520"/>
    </location>
</feature>
<dbReference type="SUPFAM" id="SSF52058">
    <property type="entry name" value="L domain-like"/>
    <property type="match status" value="1"/>
</dbReference>
<gene>
    <name evidence="11" type="ORF">TorRG33x02_178530</name>
</gene>
<dbReference type="EMBL" id="JXTC01000134">
    <property type="protein sequence ID" value="PON86287.1"/>
    <property type="molecule type" value="Genomic_DNA"/>
</dbReference>
<feature type="domain" description="NB-ARC" evidence="7">
    <location>
        <begin position="191"/>
        <end position="363"/>
    </location>
</feature>
<dbReference type="InParanoid" id="A0A2P5EL57"/>
<dbReference type="SUPFAM" id="SSF52540">
    <property type="entry name" value="P-loop containing nucleoside triphosphate hydrolases"/>
    <property type="match status" value="1"/>
</dbReference>
<dbReference type="PANTHER" id="PTHR36766">
    <property type="entry name" value="PLANT BROAD-SPECTRUM MILDEW RESISTANCE PROTEIN RPW8"/>
    <property type="match status" value="1"/>
</dbReference>
<dbReference type="AlphaFoldDB" id="A0A2P5EL57"/>
<keyword evidence="6" id="KW-0175">Coiled coil</keyword>
<dbReference type="Gene3D" id="1.10.10.10">
    <property type="entry name" value="Winged helix-like DNA-binding domain superfamily/Winged helix DNA-binding domain"/>
    <property type="match status" value="1"/>
</dbReference>
<dbReference type="InterPro" id="IPR002182">
    <property type="entry name" value="NB-ARC"/>
</dbReference>
<dbReference type="Gene3D" id="3.40.50.300">
    <property type="entry name" value="P-loop containing nucleotide triphosphate hydrolases"/>
    <property type="match status" value="1"/>
</dbReference>
<dbReference type="Gene3D" id="3.80.10.10">
    <property type="entry name" value="Ribonuclease Inhibitor"/>
    <property type="match status" value="3"/>
</dbReference>
<feature type="domain" description="R13L1/DRL21-like LRR repeat region" evidence="10">
    <location>
        <begin position="712"/>
        <end position="846"/>
    </location>
</feature>
<dbReference type="InterPro" id="IPR058922">
    <property type="entry name" value="WHD_DRP"/>
</dbReference>
<evidence type="ECO:0000313" key="11">
    <source>
        <dbReference type="EMBL" id="PON86287.1"/>
    </source>
</evidence>
<dbReference type="Pfam" id="PF00931">
    <property type="entry name" value="NB-ARC"/>
    <property type="match status" value="1"/>
</dbReference>
<feature type="non-terminal residue" evidence="11">
    <location>
        <position position="1"/>
    </location>
</feature>
<name>A0A2P5EL57_TREOI</name>
<evidence type="ECO:0000256" key="6">
    <source>
        <dbReference type="SAM" id="Coils"/>
    </source>
</evidence>
<evidence type="ECO:0000259" key="7">
    <source>
        <dbReference type="Pfam" id="PF00931"/>
    </source>
</evidence>
<evidence type="ECO:0000256" key="3">
    <source>
        <dbReference type="ARBA" id="ARBA00022741"/>
    </source>
</evidence>
<sequence>TTCLPLKASFSRRETMAVELVGGALLSSFMNVLFERLASQEVLDFFQEKQLFAKLLNELKITLLSADVLLNDAEQKQLREPNVKKWLEELKEVLYEADRVMDKINTEALRLKLEKGHESGSKLACKCLNFFPTLFSPFDNAVKSEIEDILGRLKLLLDQTEFLGLKKIDQKAPSHRFLAPLVEECDVFGRKEDKEAIVKLLLDDGISGHRISVIPIVGMGGIGKTTLAQLVFRDSSVKEHFDLKAWVTVSEEFDVFRITKIIFEGITSTKCDIEDLHQLQNELKKALMGKRFFFVHDDVWSENYELWDLLKSSFESGAHGSKIVMTTRNKIVALKMGNVQTYELQLISDDDCWQLFAKHVFNNVGIDAQSDLIEIGEQIVRKCKGLPLAVKAMAGLLRSTLNPNEWRRVLQSDIWKLKRQENSTNIIPALWLSYHFLPPHLKRCFAYFSIFPKDYEFRKIEREKIVLLWMAEGLLQPENDKRIEDVGEEYLNALISRSFFQQSGWDGLALSMHDLMHDLAMHVSNEFCFVYGGCSDLHNFTSKVHHLSYRKDFKGLIEFEALSKAKYLRSLLALPLSCDHEYYQPLLMQKDLHELFLTVGGCLRALSLSQSSITELPNSIGNLKHLRYLDVSGTKVTDIPNSICRLYNLQTLLLTDCKELRQLPTNISKLINLRHLMIRYTCLKEMPPNICNMTNLQTLTDYVLCKSDGSRIKELGELQLLHGSLSISGLGNVRNVGDVSKANLKNKKYLSELILRWDDETTNPAKEWEVLNALQPHVNLKELEIIGYKGAILPNWLELPSFINRGDREGEIFRCLKTFCLDCCWKLKVGLPAGYLPSLESIIILKCEEMVAVFPTIPQLDTAYPSLESLHIYSCPRLKSFSGVGLPSSLKVLVIHECNMLLANRMNWNLQRLSLLEDLCLYGPFYGEHEVMDSFPEEGLLPTSLKSLSISNFENLTSLNGKGFQHLTSFQRLDILSCYQLQRLPEEDLPQSLTSLDISKCSLLNPRCQRGTGEDWPKIQHIPRIYIDWIEI</sequence>
<dbReference type="InterPro" id="IPR056789">
    <property type="entry name" value="LRR_R13L1-DRL21"/>
</dbReference>
<dbReference type="InterPro" id="IPR042197">
    <property type="entry name" value="Apaf_helical"/>
</dbReference>
<dbReference type="Proteomes" id="UP000237000">
    <property type="component" value="Unassembled WGS sequence"/>
</dbReference>
<evidence type="ECO:0000256" key="4">
    <source>
        <dbReference type="ARBA" id="ARBA00022821"/>
    </source>
</evidence>
<dbReference type="Gene3D" id="1.20.5.4130">
    <property type="match status" value="1"/>
</dbReference>
<dbReference type="GO" id="GO:0006952">
    <property type="term" value="P:defense response"/>
    <property type="evidence" value="ECO:0007669"/>
    <property type="project" value="UniProtKB-KW"/>
</dbReference>
<dbReference type="FunCoup" id="A0A2P5EL57">
    <property type="interactions" value="371"/>
</dbReference>
<feature type="domain" description="Disease resistance N-terminal" evidence="8">
    <location>
        <begin position="26"/>
        <end position="117"/>
    </location>
</feature>
<evidence type="ECO:0000256" key="1">
    <source>
        <dbReference type="ARBA" id="ARBA00022614"/>
    </source>
</evidence>
<evidence type="ECO:0000313" key="12">
    <source>
        <dbReference type="Proteomes" id="UP000237000"/>
    </source>
</evidence>
<dbReference type="PRINTS" id="PR00364">
    <property type="entry name" value="DISEASERSIST"/>
</dbReference>
<keyword evidence="4" id="KW-0611">Plant defense</keyword>
<dbReference type="PANTHER" id="PTHR36766:SF40">
    <property type="entry name" value="DISEASE RESISTANCE PROTEIN RGA3"/>
    <property type="match status" value="1"/>
</dbReference>
<dbReference type="GO" id="GO:0051707">
    <property type="term" value="P:response to other organism"/>
    <property type="evidence" value="ECO:0007669"/>
    <property type="project" value="UniProtKB-ARBA"/>
</dbReference>
<dbReference type="Pfam" id="PF18052">
    <property type="entry name" value="Rx_N"/>
    <property type="match status" value="1"/>
</dbReference>